<organism evidence="1 2">
    <name type="scientific">Panagrolaimus superbus</name>
    <dbReference type="NCBI Taxonomy" id="310955"/>
    <lineage>
        <taxon>Eukaryota</taxon>
        <taxon>Metazoa</taxon>
        <taxon>Ecdysozoa</taxon>
        <taxon>Nematoda</taxon>
        <taxon>Chromadorea</taxon>
        <taxon>Rhabditida</taxon>
        <taxon>Tylenchina</taxon>
        <taxon>Panagrolaimomorpha</taxon>
        <taxon>Panagrolaimoidea</taxon>
        <taxon>Panagrolaimidae</taxon>
        <taxon>Panagrolaimus</taxon>
    </lineage>
</organism>
<keyword evidence="1" id="KW-1185">Reference proteome</keyword>
<protein>
    <submittedName>
        <fullName evidence="2">Uncharacterized protein</fullName>
    </submittedName>
</protein>
<evidence type="ECO:0000313" key="1">
    <source>
        <dbReference type="Proteomes" id="UP000887577"/>
    </source>
</evidence>
<name>A0A914YCI3_9BILA</name>
<dbReference type="Proteomes" id="UP000887577">
    <property type="component" value="Unplaced"/>
</dbReference>
<dbReference type="WBParaSite" id="PSU_v2.g1795.t1">
    <property type="protein sequence ID" value="PSU_v2.g1795.t1"/>
    <property type="gene ID" value="PSU_v2.g1795"/>
</dbReference>
<dbReference type="AlphaFoldDB" id="A0A914YCI3"/>
<sequence>MVKPDDNHNFQELFWECNEDSCVNFIDSVTKKAVFILKAPKADSYKRECKSLKDFANEEHWKNWCQRHQEKSLLPLAVEVNACNMRSYVIMSYKAFLANSVNDAAFKINTFTLSSSGILGTGEKCLING</sequence>
<accession>A0A914YCI3</accession>
<reference evidence="2" key="1">
    <citation type="submission" date="2022-11" db="UniProtKB">
        <authorList>
            <consortium name="WormBaseParasite"/>
        </authorList>
    </citation>
    <scope>IDENTIFICATION</scope>
</reference>
<evidence type="ECO:0000313" key="2">
    <source>
        <dbReference type="WBParaSite" id="PSU_v2.g1795.t1"/>
    </source>
</evidence>
<proteinExistence type="predicted"/>